<feature type="non-terminal residue" evidence="3">
    <location>
        <position position="1"/>
    </location>
</feature>
<dbReference type="Proteomes" id="UP000324897">
    <property type="component" value="Chromosome 1"/>
</dbReference>
<dbReference type="Pfam" id="PF13460">
    <property type="entry name" value="NAD_binding_10"/>
    <property type="match status" value="1"/>
</dbReference>
<dbReference type="InterPro" id="IPR050425">
    <property type="entry name" value="NAD(P)_dehydrat-like"/>
</dbReference>
<feature type="domain" description="NAD(P)-binding" evidence="2">
    <location>
        <begin position="14"/>
        <end position="160"/>
    </location>
</feature>
<dbReference type="Gramene" id="TVU30858">
    <property type="protein sequence ID" value="TVU30858"/>
    <property type="gene ID" value="EJB05_22504"/>
</dbReference>
<dbReference type="PANTHER" id="PTHR10366">
    <property type="entry name" value="NAD DEPENDENT EPIMERASE/DEHYDRATASE"/>
    <property type="match status" value="1"/>
</dbReference>
<comment type="caution">
    <text evidence="3">The sequence shown here is derived from an EMBL/GenBank/DDBJ whole genome shotgun (WGS) entry which is preliminary data.</text>
</comment>
<organism evidence="3 4">
    <name type="scientific">Eragrostis curvula</name>
    <name type="common">weeping love grass</name>
    <dbReference type="NCBI Taxonomy" id="38414"/>
    <lineage>
        <taxon>Eukaryota</taxon>
        <taxon>Viridiplantae</taxon>
        <taxon>Streptophyta</taxon>
        <taxon>Embryophyta</taxon>
        <taxon>Tracheophyta</taxon>
        <taxon>Spermatophyta</taxon>
        <taxon>Magnoliopsida</taxon>
        <taxon>Liliopsida</taxon>
        <taxon>Poales</taxon>
        <taxon>Poaceae</taxon>
        <taxon>PACMAD clade</taxon>
        <taxon>Chloridoideae</taxon>
        <taxon>Eragrostideae</taxon>
        <taxon>Eragrostidinae</taxon>
        <taxon>Eragrostis</taxon>
    </lineage>
</organism>
<proteinExistence type="predicted"/>
<dbReference type="AlphaFoldDB" id="A0A5J9V5S0"/>
<reference evidence="3 4" key="1">
    <citation type="journal article" date="2019" name="Sci. Rep.">
        <title>A high-quality genome of Eragrostis curvula grass provides insights into Poaceae evolution and supports new strategies to enhance forage quality.</title>
        <authorList>
            <person name="Carballo J."/>
            <person name="Santos B.A.C.M."/>
            <person name="Zappacosta D."/>
            <person name="Garbus I."/>
            <person name="Selva J.P."/>
            <person name="Gallo C.A."/>
            <person name="Diaz A."/>
            <person name="Albertini E."/>
            <person name="Caccamo M."/>
            <person name="Echenique V."/>
        </authorList>
    </citation>
    <scope>NUCLEOTIDE SEQUENCE [LARGE SCALE GENOMIC DNA]</scope>
    <source>
        <strain evidence="4">cv. Victoria</strain>
        <tissue evidence="3">Leaf</tissue>
    </source>
</reference>
<accession>A0A5J9V5S0</accession>
<name>A0A5J9V5S0_9POAL</name>
<keyword evidence="4" id="KW-1185">Reference proteome</keyword>
<dbReference type="PANTHER" id="PTHR10366:SF836">
    <property type="entry name" value="OS06G0623600 PROTEIN"/>
    <property type="match status" value="1"/>
</dbReference>
<dbReference type="FunFam" id="3.40.50.720:FF:001049">
    <property type="entry name" value="NAD(P)-binding Rossmann-fold superfamily protein"/>
    <property type="match status" value="1"/>
</dbReference>
<dbReference type="OrthoDB" id="2735536at2759"/>
<evidence type="ECO:0000256" key="1">
    <source>
        <dbReference type="ARBA" id="ARBA00023002"/>
    </source>
</evidence>
<protein>
    <recommendedName>
        <fullName evidence="2">NAD(P)-binding domain-containing protein</fullName>
    </recommendedName>
</protein>
<evidence type="ECO:0000313" key="4">
    <source>
        <dbReference type="Proteomes" id="UP000324897"/>
    </source>
</evidence>
<dbReference type="GO" id="GO:0016616">
    <property type="term" value="F:oxidoreductase activity, acting on the CH-OH group of donors, NAD or NADP as acceptor"/>
    <property type="evidence" value="ECO:0007669"/>
    <property type="project" value="TreeGrafter"/>
</dbReference>
<evidence type="ECO:0000259" key="2">
    <source>
        <dbReference type="Pfam" id="PF13460"/>
    </source>
</evidence>
<dbReference type="Gene3D" id="3.40.50.720">
    <property type="entry name" value="NAD(P)-binding Rossmann-like Domain"/>
    <property type="match status" value="1"/>
</dbReference>
<dbReference type="EMBL" id="RWGY01000011">
    <property type="protein sequence ID" value="TVU30858.1"/>
    <property type="molecule type" value="Genomic_DNA"/>
</dbReference>
<dbReference type="InterPro" id="IPR036291">
    <property type="entry name" value="NAD(P)-bd_dom_sf"/>
</dbReference>
<keyword evidence="1" id="KW-0560">Oxidoreductase</keyword>
<evidence type="ECO:0000313" key="3">
    <source>
        <dbReference type="EMBL" id="TVU30858.1"/>
    </source>
</evidence>
<dbReference type="SUPFAM" id="SSF51735">
    <property type="entry name" value="NAD(P)-binding Rossmann-fold domains"/>
    <property type="match status" value="1"/>
</dbReference>
<dbReference type="InterPro" id="IPR016040">
    <property type="entry name" value="NAD(P)-bd_dom"/>
</dbReference>
<gene>
    <name evidence="3" type="ORF">EJB05_22504</name>
</gene>
<sequence>MAGVERATTVCVTGAGGFVGSWLVKRLLAGGYYTIHGTVRDPGDAKNAHLREMDGAAERLRLFKADLLDYGSMATAVAGCDGAFHVACPVHAGAITNPEAGSSAHRTLSSLGSSIILIGWPDDVLQVEMLAPAVTGTVNVMKACAEAKVKRVVVVSSLSAWAEPH</sequence>